<name>A0AAT9LEU5_9FIRM</name>
<evidence type="ECO:0000259" key="2">
    <source>
        <dbReference type="Pfam" id="PF18917"/>
    </source>
</evidence>
<dbReference type="KEGG" id="fcz:IMF26_03220"/>
<organism evidence="3">
    <name type="scientific">Candidatus Fermentithermobacillus carboniphilus</name>
    <dbReference type="NCBI Taxonomy" id="3085328"/>
    <lineage>
        <taxon>Bacteria</taxon>
        <taxon>Bacillati</taxon>
        <taxon>Bacillota</taxon>
        <taxon>Candidatus Fermentithermobacillia</taxon>
        <taxon>Candidatus Fermentithermobacillales</taxon>
        <taxon>Candidatus Fermentithermobacillaceae</taxon>
        <taxon>Candidatus Fermentithermobacillus</taxon>
    </lineage>
</organism>
<reference evidence="3" key="1">
    <citation type="submission" date="2020-10" db="EMBL/GenBank/DDBJ databases">
        <authorList>
            <person name="Kadnikov V."/>
            <person name="Beletsky A.V."/>
            <person name="Mardanov A.V."/>
            <person name="Karnachuk O.V."/>
            <person name="Ravin N.V."/>
        </authorList>
    </citation>
    <scope>NUCLEOTIDE SEQUENCE</scope>
    <source>
        <strain evidence="3">Bu02</strain>
    </source>
</reference>
<reference evidence="3" key="2">
    <citation type="journal article" date="2023" name="Biology">
        <title>Prokaryotic Life Associated with Coal-Fire Gas Vents Revealed by Metagenomics.</title>
        <authorList>
            <person name="Kadnikov V.V."/>
            <person name="Mardanov A.V."/>
            <person name="Beletsky A.V."/>
            <person name="Karnachuk O.V."/>
            <person name="Ravin N.V."/>
        </authorList>
    </citation>
    <scope>NUCLEOTIDE SEQUENCE</scope>
    <source>
        <strain evidence="3">Bu02</strain>
    </source>
</reference>
<keyword evidence="1" id="KW-1133">Transmembrane helix</keyword>
<dbReference type="Pfam" id="PF18917">
    <property type="entry name" value="LiaI-LiaF-like_TM1"/>
    <property type="match status" value="1"/>
</dbReference>
<proteinExistence type="predicted"/>
<dbReference type="AlphaFoldDB" id="A0AAT9LEU5"/>
<keyword evidence="1" id="KW-0472">Membrane</keyword>
<protein>
    <recommendedName>
        <fullName evidence="2">LiaI-LiaF-like transmembrane region domain-containing protein</fullName>
    </recommendedName>
</protein>
<dbReference type="EMBL" id="CP062796">
    <property type="protein sequence ID" value="QUL99092.1"/>
    <property type="molecule type" value="Genomic_DNA"/>
</dbReference>
<evidence type="ECO:0000256" key="1">
    <source>
        <dbReference type="SAM" id="Phobius"/>
    </source>
</evidence>
<keyword evidence="1" id="KW-0812">Transmembrane</keyword>
<feature type="transmembrane region" description="Helical" evidence="1">
    <location>
        <begin position="59"/>
        <end position="76"/>
    </location>
</feature>
<sequence length="319" mass="34646">MMTKRLMNGLVLVFLGAILLMNTTGYLPWSVWDSAISYWPILLIGLGIQVAFSRWKVPGLALAVLVILVLAAMNPSRSGSRPYDRPWRFRMFPKTSVLRPLEGNKEFKAPLSPRVSRLKLDMRAPSVEIEIKGAPELNEKSEPEALVANLSWDRTEPQCEFSQNESADELKVALTSPVWSDDAGKQVWNVSLNPSLITAVNVAGGVADLTMDCSSVFLENLTVSTGVAKLDISLGLTGRETKVVLSSGVANVSVKVPETAGVRLSVSGPPLVTRLDFSKNGLVKEGGAWVTRDYSNASTRFDIRVSCGAGKISLDRTGR</sequence>
<evidence type="ECO:0000313" key="3">
    <source>
        <dbReference type="EMBL" id="QUL99092.1"/>
    </source>
</evidence>
<gene>
    <name evidence="3" type="ORF">IMF26_03220</name>
</gene>
<accession>A0AAT9LEU5</accession>
<feature type="domain" description="LiaI-LiaF-like transmembrane region" evidence="2">
    <location>
        <begin position="9"/>
        <end position="49"/>
    </location>
</feature>
<feature type="transmembrane region" description="Helical" evidence="1">
    <location>
        <begin position="35"/>
        <end position="52"/>
    </location>
</feature>
<dbReference type="InterPro" id="IPR043726">
    <property type="entry name" value="LiaI-LiaF-like_TM1"/>
</dbReference>